<dbReference type="EMBL" id="CAJVPJ010002266">
    <property type="protein sequence ID" value="CAG8617192.1"/>
    <property type="molecule type" value="Genomic_DNA"/>
</dbReference>
<keyword evidence="1" id="KW-0175">Coiled coil</keyword>
<evidence type="ECO:0000313" key="3">
    <source>
        <dbReference type="Proteomes" id="UP000789572"/>
    </source>
</evidence>
<comment type="caution">
    <text evidence="2">The sequence shown here is derived from an EMBL/GenBank/DDBJ whole genome shotgun (WGS) entry which is preliminary data.</text>
</comment>
<sequence>MKFPRKNKKTTSNDFTGKTPIMQVAPVVRKSARCSQCAKQKRKFEELADKVDHLEEVVNERKAEEERVYRYDTWPTEKLASFVEDVARRLQNMDSGTEK</sequence>
<gene>
    <name evidence="2" type="ORF">POCULU_LOCUS8242</name>
</gene>
<evidence type="ECO:0000256" key="1">
    <source>
        <dbReference type="SAM" id="Coils"/>
    </source>
</evidence>
<feature type="coiled-coil region" evidence="1">
    <location>
        <begin position="37"/>
        <end position="64"/>
    </location>
</feature>
<evidence type="ECO:0000313" key="2">
    <source>
        <dbReference type="EMBL" id="CAG8617192.1"/>
    </source>
</evidence>
<keyword evidence="3" id="KW-1185">Reference proteome</keyword>
<name>A0A9N9CZI3_9GLOM</name>
<reference evidence="2" key="1">
    <citation type="submission" date="2021-06" db="EMBL/GenBank/DDBJ databases">
        <authorList>
            <person name="Kallberg Y."/>
            <person name="Tangrot J."/>
            <person name="Rosling A."/>
        </authorList>
    </citation>
    <scope>NUCLEOTIDE SEQUENCE</scope>
    <source>
        <strain evidence="2">IA702</strain>
    </source>
</reference>
<accession>A0A9N9CZI3</accession>
<protein>
    <submittedName>
        <fullName evidence="2">2332_t:CDS:1</fullName>
    </submittedName>
</protein>
<dbReference type="Proteomes" id="UP000789572">
    <property type="component" value="Unassembled WGS sequence"/>
</dbReference>
<proteinExistence type="predicted"/>
<organism evidence="2 3">
    <name type="scientific">Paraglomus occultum</name>
    <dbReference type="NCBI Taxonomy" id="144539"/>
    <lineage>
        <taxon>Eukaryota</taxon>
        <taxon>Fungi</taxon>
        <taxon>Fungi incertae sedis</taxon>
        <taxon>Mucoromycota</taxon>
        <taxon>Glomeromycotina</taxon>
        <taxon>Glomeromycetes</taxon>
        <taxon>Paraglomerales</taxon>
        <taxon>Paraglomeraceae</taxon>
        <taxon>Paraglomus</taxon>
    </lineage>
</organism>
<dbReference type="AlphaFoldDB" id="A0A9N9CZI3"/>